<proteinExistence type="predicted"/>
<dbReference type="KEGG" id="grl:LPB144_06235"/>
<feature type="transmembrane region" description="Helical" evidence="1">
    <location>
        <begin position="65"/>
        <end position="85"/>
    </location>
</feature>
<feature type="transmembrane region" description="Helical" evidence="1">
    <location>
        <begin position="35"/>
        <end position="59"/>
    </location>
</feature>
<name>A0A1L3J4K3_9FLAO</name>
<keyword evidence="1" id="KW-0812">Transmembrane</keyword>
<protein>
    <recommendedName>
        <fullName evidence="4">DoxX family protein</fullName>
    </recommendedName>
</protein>
<keyword evidence="1" id="KW-1133">Transmembrane helix</keyword>
<dbReference type="PANTHER" id="PTHR36974">
    <property type="entry name" value="MEMBRANE PROTEIN-RELATED"/>
    <property type="match status" value="1"/>
</dbReference>
<dbReference type="PANTHER" id="PTHR36974:SF1">
    <property type="entry name" value="DOXX FAMILY MEMBRANE PROTEIN"/>
    <property type="match status" value="1"/>
</dbReference>
<sequence length="119" mass="14150">MTYPWHLYLMACMYVIAGFFHFIKPKIYVRIMPNYFPKPLLLVYLSGFAEIFLGVLTCFKTSKNFALFGIILMLMVFLLVHFNMLTSKKAGSGLPKWILIIRIPLQFVLIWWAYYYIKF</sequence>
<dbReference type="Proteomes" id="UP000182510">
    <property type="component" value="Chromosome"/>
</dbReference>
<evidence type="ECO:0000313" key="3">
    <source>
        <dbReference type="Proteomes" id="UP000182510"/>
    </source>
</evidence>
<organism evidence="2 3">
    <name type="scientific">Christiangramia salexigens</name>
    <dbReference type="NCBI Taxonomy" id="1913577"/>
    <lineage>
        <taxon>Bacteria</taxon>
        <taxon>Pseudomonadati</taxon>
        <taxon>Bacteroidota</taxon>
        <taxon>Flavobacteriia</taxon>
        <taxon>Flavobacteriales</taxon>
        <taxon>Flavobacteriaceae</taxon>
        <taxon>Christiangramia</taxon>
    </lineage>
</organism>
<feature type="transmembrane region" description="Helical" evidence="1">
    <location>
        <begin position="97"/>
        <end position="117"/>
    </location>
</feature>
<reference evidence="2 3" key="1">
    <citation type="submission" date="2016-11" db="EMBL/GenBank/DDBJ databases">
        <title>Gramella sp. LPB0144 isolated from marine environment.</title>
        <authorList>
            <person name="Kim E."/>
            <person name="Yi H."/>
        </authorList>
    </citation>
    <scope>NUCLEOTIDE SEQUENCE [LARGE SCALE GENOMIC DNA]</scope>
    <source>
        <strain evidence="2 3">LPB0144</strain>
    </source>
</reference>
<evidence type="ECO:0008006" key="4">
    <source>
        <dbReference type="Google" id="ProtNLM"/>
    </source>
</evidence>
<keyword evidence="1" id="KW-0472">Membrane</keyword>
<gene>
    <name evidence="2" type="ORF">LPB144_06235</name>
</gene>
<dbReference type="STRING" id="1913577.LPB144_06235"/>
<feature type="transmembrane region" description="Helical" evidence="1">
    <location>
        <begin position="6"/>
        <end position="23"/>
    </location>
</feature>
<evidence type="ECO:0000313" key="2">
    <source>
        <dbReference type="EMBL" id="APG60040.1"/>
    </source>
</evidence>
<keyword evidence="3" id="KW-1185">Reference proteome</keyword>
<dbReference type="AlphaFoldDB" id="A0A1L3J4K3"/>
<accession>A0A1L3J4K3</accession>
<evidence type="ECO:0000256" key="1">
    <source>
        <dbReference type="SAM" id="Phobius"/>
    </source>
</evidence>
<dbReference type="EMBL" id="CP018153">
    <property type="protein sequence ID" value="APG60040.1"/>
    <property type="molecule type" value="Genomic_DNA"/>
</dbReference>